<dbReference type="SMART" id="SM00185">
    <property type="entry name" value="ARM"/>
    <property type="match status" value="8"/>
</dbReference>
<evidence type="ECO:0000259" key="8">
    <source>
        <dbReference type="PROSITE" id="PS51214"/>
    </source>
</evidence>
<dbReference type="Gene3D" id="1.20.5.690">
    <property type="entry name" value="Importin-alpha, importin-beta-binding domain"/>
    <property type="match status" value="1"/>
</dbReference>
<dbReference type="InterPro" id="IPR002652">
    <property type="entry name" value="Importin-a_IBB"/>
</dbReference>
<dbReference type="AlphaFoldDB" id="A0AAN8P8I8"/>
<feature type="repeat" description="ARM" evidence="6">
    <location>
        <begin position="332"/>
        <end position="374"/>
    </location>
</feature>
<feature type="region of interest" description="Disordered" evidence="7">
    <location>
        <begin position="499"/>
        <end position="524"/>
    </location>
</feature>
<dbReference type="GO" id="GO:0061608">
    <property type="term" value="F:nuclear import signal receptor activity"/>
    <property type="evidence" value="ECO:0007669"/>
    <property type="project" value="InterPro"/>
</dbReference>
<keyword evidence="3" id="KW-0677">Repeat</keyword>
<dbReference type="GO" id="GO:0005634">
    <property type="term" value="C:nucleus"/>
    <property type="evidence" value="ECO:0007669"/>
    <property type="project" value="UniProtKB-ARBA"/>
</dbReference>
<dbReference type="InterPro" id="IPR036975">
    <property type="entry name" value="Importin-a_IBB_sf"/>
</dbReference>
<dbReference type="InterPro" id="IPR000225">
    <property type="entry name" value="Armadillo"/>
</dbReference>
<dbReference type="Proteomes" id="UP001372834">
    <property type="component" value="Unassembled WGS sequence"/>
</dbReference>
<comment type="similarity">
    <text evidence="1 5">Belongs to the importin alpha family.</text>
</comment>
<evidence type="ECO:0000313" key="9">
    <source>
        <dbReference type="EMBL" id="KAK6639155.1"/>
    </source>
</evidence>
<evidence type="ECO:0000256" key="7">
    <source>
        <dbReference type="SAM" id="MobiDB-lite"/>
    </source>
</evidence>
<protein>
    <recommendedName>
        <fullName evidence="5">Importin subunit alpha</fullName>
    </recommendedName>
</protein>
<evidence type="ECO:0000256" key="1">
    <source>
        <dbReference type="ARBA" id="ARBA00010394"/>
    </source>
</evidence>
<accession>A0AAN8P8I8</accession>
<dbReference type="Gene3D" id="1.25.10.10">
    <property type="entry name" value="Leucine-rich Repeat Variant"/>
    <property type="match status" value="1"/>
</dbReference>
<dbReference type="Pfam" id="PF00514">
    <property type="entry name" value="Arm"/>
    <property type="match status" value="7"/>
</dbReference>
<feature type="region of interest" description="Disordered" evidence="7">
    <location>
        <begin position="1"/>
        <end position="26"/>
    </location>
</feature>
<sequence>MSQVQESQANRLSNFKHKGKDMDEMRRRRSTATIELRKTNRFDQLLKKRNVAVPDASSPIDENNTSADVRSIMTIPEIMSAINSGDDNFTFQALQDARKILSRERFPPIYDIINSGVVPHLVEFLSDKYSESFQFEACWALTNIASGNSDETAVIVQAGAIPKLIQLLESPHKNVVEQAAWALGNIAGDGPNLRDQVIQQGALPILLKLLETDINISTVRNIVWTISNLCRNKNPPPPFHIVMTCLPTFYKLLNSKDTDVVTDTCWSLSYLTDGPDKRIQATVDAGVVPRVVELLSVNNVYDNCQILTPALRTIGNIVTGNDYQTDCVINAGGLPKLRDLLTVNRTNIVKEAAWSISNIVAGNSEQIQAVIDAGILPPLIQVLDTADFKSQKEAAWAVTNFTSGATIQQLSYILQLGVIPPMCNLLDAQDSKTVLVVMDGLSNILSNAKKVGELPRVAFMIEEWGGVDKLENLQNHENQQVYNKALSMIERYFSSEDDQGEIGPEEINGRYNFEAPEPTSHFDF</sequence>
<dbReference type="InterPro" id="IPR024931">
    <property type="entry name" value="Importin_alpha"/>
</dbReference>
<evidence type="ECO:0000313" key="10">
    <source>
        <dbReference type="Proteomes" id="UP001372834"/>
    </source>
</evidence>
<dbReference type="GO" id="GO:0006607">
    <property type="term" value="P:NLS-bearing protein import into nucleus"/>
    <property type="evidence" value="ECO:0007669"/>
    <property type="project" value="UniProtKB-ARBA"/>
</dbReference>
<dbReference type="EMBL" id="JAWJWE010000003">
    <property type="protein sequence ID" value="KAK6639155.1"/>
    <property type="molecule type" value="Genomic_DNA"/>
</dbReference>
<dbReference type="Pfam" id="PF01749">
    <property type="entry name" value="IBB"/>
    <property type="match status" value="1"/>
</dbReference>
<keyword evidence="2 5" id="KW-0813">Transport</keyword>
<dbReference type="Pfam" id="PF16186">
    <property type="entry name" value="Arm_3"/>
    <property type="match status" value="1"/>
</dbReference>
<keyword evidence="4 5" id="KW-0653">Protein transport</keyword>
<feature type="repeat" description="ARM" evidence="6">
    <location>
        <begin position="159"/>
        <end position="201"/>
    </location>
</feature>
<evidence type="ECO:0000256" key="6">
    <source>
        <dbReference type="PROSITE-ProRule" id="PRU00259"/>
    </source>
</evidence>
<dbReference type="InterPro" id="IPR016024">
    <property type="entry name" value="ARM-type_fold"/>
</dbReference>
<feature type="domain" description="IBB" evidence="8">
    <location>
        <begin position="1"/>
        <end position="58"/>
    </location>
</feature>
<evidence type="ECO:0000256" key="2">
    <source>
        <dbReference type="ARBA" id="ARBA00022448"/>
    </source>
</evidence>
<evidence type="ECO:0000256" key="4">
    <source>
        <dbReference type="ARBA" id="ARBA00022927"/>
    </source>
</evidence>
<dbReference type="FunFam" id="1.25.10.10:FF:000009">
    <property type="entry name" value="Importin subunit alpha"/>
    <property type="match status" value="1"/>
</dbReference>
<dbReference type="InterPro" id="IPR011989">
    <property type="entry name" value="ARM-like"/>
</dbReference>
<dbReference type="SUPFAM" id="SSF48371">
    <property type="entry name" value="ARM repeat"/>
    <property type="match status" value="1"/>
</dbReference>
<organism evidence="9 10">
    <name type="scientific">Polyplax serrata</name>
    <name type="common">Common mouse louse</name>
    <dbReference type="NCBI Taxonomy" id="468196"/>
    <lineage>
        <taxon>Eukaryota</taxon>
        <taxon>Metazoa</taxon>
        <taxon>Ecdysozoa</taxon>
        <taxon>Arthropoda</taxon>
        <taxon>Hexapoda</taxon>
        <taxon>Insecta</taxon>
        <taxon>Pterygota</taxon>
        <taxon>Neoptera</taxon>
        <taxon>Paraneoptera</taxon>
        <taxon>Psocodea</taxon>
        <taxon>Troctomorpha</taxon>
        <taxon>Phthiraptera</taxon>
        <taxon>Anoplura</taxon>
        <taxon>Polyplacidae</taxon>
        <taxon>Polyplax</taxon>
    </lineage>
</organism>
<dbReference type="PIRSF" id="PIRSF005673">
    <property type="entry name" value="Importin_alpha"/>
    <property type="match status" value="1"/>
</dbReference>
<reference evidence="9 10" key="1">
    <citation type="submission" date="2023-10" db="EMBL/GenBank/DDBJ databases">
        <title>Genomes of two closely related lineages of the louse Polyplax serrata with different host specificities.</title>
        <authorList>
            <person name="Martinu J."/>
            <person name="Tarabai H."/>
            <person name="Stefka J."/>
            <person name="Hypsa V."/>
        </authorList>
    </citation>
    <scope>NUCLEOTIDE SEQUENCE [LARGE SCALE GENOMIC DNA]</scope>
    <source>
        <strain evidence="9">HR10_N</strain>
    </source>
</reference>
<gene>
    <name evidence="9" type="ORF">RUM43_007425</name>
</gene>
<dbReference type="PROSITE" id="PS50176">
    <property type="entry name" value="ARM_REPEAT"/>
    <property type="match status" value="3"/>
</dbReference>
<dbReference type="InterPro" id="IPR032413">
    <property type="entry name" value="Arm_3"/>
</dbReference>
<feature type="compositionally biased region" description="Polar residues" evidence="7">
    <location>
        <begin position="1"/>
        <end position="13"/>
    </location>
</feature>
<evidence type="ECO:0000256" key="5">
    <source>
        <dbReference type="PIRNR" id="PIRNR005673"/>
    </source>
</evidence>
<evidence type="ECO:0000256" key="3">
    <source>
        <dbReference type="ARBA" id="ARBA00022737"/>
    </source>
</evidence>
<dbReference type="PANTHER" id="PTHR23316">
    <property type="entry name" value="IMPORTIN ALPHA"/>
    <property type="match status" value="1"/>
</dbReference>
<dbReference type="PROSITE" id="PS51214">
    <property type="entry name" value="IBB"/>
    <property type="match status" value="1"/>
</dbReference>
<feature type="repeat" description="ARM" evidence="6">
    <location>
        <begin position="116"/>
        <end position="159"/>
    </location>
</feature>
<name>A0AAN8P8I8_POLSC</name>
<proteinExistence type="inferred from homology"/>
<comment type="caution">
    <text evidence="9">The sequence shown here is derived from an EMBL/GenBank/DDBJ whole genome shotgun (WGS) entry which is preliminary data.</text>
</comment>
<dbReference type="GO" id="GO:0005737">
    <property type="term" value="C:cytoplasm"/>
    <property type="evidence" value="ECO:0007669"/>
    <property type="project" value="InterPro"/>
</dbReference>